<evidence type="ECO:0000259" key="1">
    <source>
        <dbReference type="Pfam" id="PF00144"/>
    </source>
</evidence>
<evidence type="ECO:0000313" key="2">
    <source>
        <dbReference type="EMBL" id="RKM94905.1"/>
    </source>
</evidence>
<name>A0A3R7ERU0_9ACTN</name>
<dbReference type="EMBL" id="JNAD02000007">
    <property type="protein sequence ID" value="RKM94905.1"/>
    <property type="molecule type" value="Genomic_DNA"/>
</dbReference>
<gene>
    <name evidence="2" type="ORF">SFRA_016780</name>
</gene>
<proteinExistence type="predicted"/>
<dbReference type="Gene3D" id="3.40.710.10">
    <property type="entry name" value="DD-peptidase/beta-lactamase superfamily"/>
    <property type="match status" value="1"/>
</dbReference>
<protein>
    <submittedName>
        <fullName evidence="2">Class A beta-lactamase-related serine hydrolase</fullName>
    </submittedName>
</protein>
<dbReference type="InterPro" id="IPR052907">
    <property type="entry name" value="Beta-lactamase/esterase"/>
</dbReference>
<accession>A0A3R7ERU0</accession>
<feature type="domain" description="Beta-lactamase-related" evidence="1">
    <location>
        <begin position="26"/>
        <end position="389"/>
    </location>
</feature>
<dbReference type="PANTHER" id="PTHR43319:SF3">
    <property type="entry name" value="BETA-LACTAMASE-RELATED DOMAIN-CONTAINING PROTEIN"/>
    <property type="match status" value="1"/>
</dbReference>
<comment type="caution">
    <text evidence="2">The sequence shown here is derived from an EMBL/GenBank/DDBJ whole genome shotgun (WGS) entry which is preliminary data.</text>
</comment>
<dbReference type="PANTHER" id="PTHR43319">
    <property type="entry name" value="BETA-LACTAMASE-RELATED"/>
    <property type="match status" value="1"/>
</dbReference>
<organism evidence="2 3">
    <name type="scientific">Streptomyces xinghaiensis</name>
    <dbReference type="NCBI Taxonomy" id="1038928"/>
    <lineage>
        <taxon>Bacteria</taxon>
        <taxon>Bacillati</taxon>
        <taxon>Actinomycetota</taxon>
        <taxon>Actinomycetes</taxon>
        <taxon>Kitasatosporales</taxon>
        <taxon>Streptomycetaceae</taxon>
        <taxon>Streptomyces</taxon>
    </lineage>
</organism>
<sequence length="396" mass="41779">MTPANPATPTVHGRTAPGYEPVRRAFERAFDGNPRMGAALAVRHHGEPVVDLWGGVADTRTGRPWERDTASVIFSCTKGLMSVLAARLVAEGRLDYQAPVATYWPEFAQAGKGDIRVRDILAHRSGLSAPRRALSPSDVLDWHTVTGALAEQKPLWEPGTGYAYHALTHGWLIGEVVRRITGLPVREAFARFLAEPLGADAWVGLPGHLGERVAHLHAGAGLVGHVARQAAARVPGDPDWPGRAMTLGGAFTPELITPDGGFNAPAVRAAEIPGAGGVATARALATLWSATVTATEGVRLLDDTTLESALAVQSEGAPVFDVPGPWPRWGMGFQLDSPARRYLSPGSFGHDGAGGQVAFADPGAEIGFAFLTNQMEADEDLRATAVVDALRETVSG</sequence>
<dbReference type="SUPFAM" id="SSF56601">
    <property type="entry name" value="beta-lactamase/transpeptidase-like"/>
    <property type="match status" value="1"/>
</dbReference>
<keyword evidence="3" id="KW-1185">Reference proteome</keyword>
<dbReference type="GO" id="GO:0016787">
    <property type="term" value="F:hydrolase activity"/>
    <property type="evidence" value="ECO:0007669"/>
    <property type="project" value="UniProtKB-KW"/>
</dbReference>
<evidence type="ECO:0000313" key="3">
    <source>
        <dbReference type="Proteomes" id="UP000028058"/>
    </source>
</evidence>
<dbReference type="InterPro" id="IPR001466">
    <property type="entry name" value="Beta-lactam-related"/>
</dbReference>
<dbReference type="AlphaFoldDB" id="A0A3R7ERU0"/>
<dbReference type="Pfam" id="PF00144">
    <property type="entry name" value="Beta-lactamase"/>
    <property type="match status" value="1"/>
</dbReference>
<dbReference type="OrthoDB" id="3422781at2"/>
<reference evidence="2 3" key="1">
    <citation type="journal article" date="2014" name="Genome Announc.">
        <title>Draft Genome Sequence of Streptomyces fradiae ATCC 19609, a Strain Highly Sensitive to Antibiotics.</title>
        <authorList>
            <person name="Bekker O.B."/>
            <person name="Klimina K.M."/>
            <person name="Vatlin A.A."/>
            <person name="Zakharevich N.V."/>
            <person name="Kasianov A.S."/>
            <person name="Danilenko V.N."/>
        </authorList>
    </citation>
    <scope>NUCLEOTIDE SEQUENCE [LARGE SCALE GENOMIC DNA]</scope>
    <source>
        <strain evidence="2 3">ATCC 19609</strain>
    </source>
</reference>
<keyword evidence="2" id="KW-0378">Hydrolase</keyword>
<dbReference type="Proteomes" id="UP000028058">
    <property type="component" value="Unassembled WGS sequence"/>
</dbReference>
<dbReference type="InterPro" id="IPR012338">
    <property type="entry name" value="Beta-lactam/transpept-like"/>
</dbReference>